<organism evidence="8 9">
    <name type="scientific">Colocasia esculenta</name>
    <name type="common">Wild taro</name>
    <name type="synonym">Arum esculentum</name>
    <dbReference type="NCBI Taxonomy" id="4460"/>
    <lineage>
        <taxon>Eukaryota</taxon>
        <taxon>Viridiplantae</taxon>
        <taxon>Streptophyta</taxon>
        <taxon>Embryophyta</taxon>
        <taxon>Tracheophyta</taxon>
        <taxon>Spermatophyta</taxon>
        <taxon>Magnoliopsida</taxon>
        <taxon>Liliopsida</taxon>
        <taxon>Araceae</taxon>
        <taxon>Aroideae</taxon>
        <taxon>Colocasieae</taxon>
        <taxon>Colocasia</taxon>
    </lineage>
</organism>
<dbReference type="OrthoDB" id="433738at2759"/>
<evidence type="ECO:0000313" key="9">
    <source>
        <dbReference type="Proteomes" id="UP000652761"/>
    </source>
</evidence>
<keyword evidence="2 4" id="KW-0802">TPR repeat</keyword>
<feature type="repeat" description="TPR" evidence="4">
    <location>
        <begin position="338"/>
        <end position="371"/>
    </location>
</feature>
<dbReference type="PROSITE" id="PS50059">
    <property type="entry name" value="FKBP_PPIASE"/>
    <property type="match status" value="1"/>
</dbReference>
<name>A0A843VC64_COLES</name>
<evidence type="ECO:0000256" key="3">
    <source>
        <dbReference type="PROSITE-ProRule" id="PRU00277"/>
    </source>
</evidence>
<dbReference type="GO" id="GO:0003755">
    <property type="term" value="F:peptidyl-prolyl cis-trans isomerase activity"/>
    <property type="evidence" value="ECO:0007669"/>
    <property type="project" value="UniProtKB-KW"/>
</dbReference>
<dbReference type="Gene3D" id="1.25.40.10">
    <property type="entry name" value="Tetratricopeptide repeat domain"/>
    <property type="match status" value="1"/>
</dbReference>
<evidence type="ECO:0000313" key="8">
    <source>
        <dbReference type="EMBL" id="MQL93898.1"/>
    </source>
</evidence>
<dbReference type="InterPro" id="IPR011990">
    <property type="entry name" value="TPR-like_helical_dom_sf"/>
</dbReference>
<feature type="region of interest" description="Disordered" evidence="5">
    <location>
        <begin position="26"/>
        <end position="53"/>
    </location>
</feature>
<dbReference type="Proteomes" id="UP000652761">
    <property type="component" value="Unassembled WGS sequence"/>
</dbReference>
<keyword evidence="6" id="KW-0812">Transmembrane</keyword>
<dbReference type="FunFam" id="1.25.40.10:FF:000708">
    <property type="entry name" value="Peptidylprolyl isomerase"/>
    <property type="match status" value="1"/>
</dbReference>
<dbReference type="PROSITE" id="PS50005">
    <property type="entry name" value="TPR"/>
    <property type="match status" value="1"/>
</dbReference>
<evidence type="ECO:0000259" key="7">
    <source>
        <dbReference type="PROSITE" id="PS50059"/>
    </source>
</evidence>
<dbReference type="EMBL" id="NMUH01001607">
    <property type="protein sequence ID" value="MQL93898.1"/>
    <property type="molecule type" value="Genomic_DNA"/>
</dbReference>
<evidence type="ECO:0000256" key="4">
    <source>
        <dbReference type="PROSITE-ProRule" id="PRU00339"/>
    </source>
</evidence>
<dbReference type="SUPFAM" id="SSF54534">
    <property type="entry name" value="FKBP-like"/>
    <property type="match status" value="1"/>
</dbReference>
<keyword evidence="1" id="KW-0677">Repeat</keyword>
<dbReference type="InterPro" id="IPR039663">
    <property type="entry name" value="AIP/AIPL1/TTC9"/>
</dbReference>
<accession>A0A843VC64</accession>
<feature type="domain" description="PPIase FKBP-type" evidence="7">
    <location>
        <begin position="133"/>
        <end position="225"/>
    </location>
</feature>
<dbReference type="Pfam" id="PF00254">
    <property type="entry name" value="FKBP_C"/>
    <property type="match status" value="1"/>
</dbReference>
<keyword evidence="6" id="KW-0472">Membrane</keyword>
<evidence type="ECO:0000256" key="6">
    <source>
        <dbReference type="SAM" id="Phobius"/>
    </source>
</evidence>
<keyword evidence="6" id="KW-1133">Transmembrane helix</keyword>
<evidence type="ECO:0000256" key="1">
    <source>
        <dbReference type="ARBA" id="ARBA00022737"/>
    </source>
</evidence>
<dbReference type="InterPro" id="IPR019734">
    <property type="entry name" value="TPR_rpt"/>
</dbReference>
<dbReference type="EC" id="5.2.1.8" evidence="3"/>
<keyword evidence="3" id="KW-0413">Isomerase</keyword>
<reference evidence="8" key="1">
    <citation type="submission" date="2017-07" db="EMBL/GenBank/DDBJ databases">
        <title>Taro Niue Genome Assembly and Annotation.</title>
        <authorList>
            <person name="Atibalentja N."/>
            <person name="Keating K."/>
            <person name="Fields C.J."/>
        </authorList>
    </citation>
    <scope>NUCLEOTIDE SEQUENCE</scope>
    <source>
        <strain evidence="8">Niue_2</strain>
        <tissue evidence="8">Leaf</tissue>
    </source>
</reference>
<dbReference type="SMART" id="SM00028">
    <property type="entry name" value="TPR"/>
    <property type="match status" value="3"/>
</dbReference>
<dbReference type="InterPro" id="IPR013105">
    <property type="entry name" value="TPR_2"/>
</dbReference>
<dbReference type="PANTHER" id="PTHR11242">
    <property type="entry name" value="ARYL HYDROCARBON RECEPTOR INTERACTING PROTEIN RELATED"/>
    <property type="match status" value="1"/>
</dbReference>
<dbReference type="InterPro" id="IPR001179">
    <property type="entry name" value="PPIase_FKBP_dom"/>
</dbReference>
<gene>
    <name evidence="8" type="ORF">Taro_026538</name>
</gene>
<evidence type="ECO:0000256" key="2">
    <source>
        <dbReference type="ARBA" id="ARBA00022803"/>
    </source>
</evidence>
<keyword evidence="3" id="KW-0697">Rotamase</keyword>
<dbReference type="PANTHER" id="PTHR11242:SF0">
    <property type="entry name" value="TPR_REGION DOMAIN-CONTAINING PROTEIN"/>
    <property type="match status" value="1"/>
</dbReference>
<proteinExistence type="predicted"/>
<dbReference type="AlphaFoldDB" id="A0A843VC64"/>
<evidence type="ECO:0000256" key="5">
    <source>
        <dbReference type="SAM" id="MobiDB-lite"/>
    </source>
</evidence>
<keyword evidence="9" id="KW-1185">Reference proteome</keyword>
<dbReference type="SUPFAM" id="SSF48452">
    <property type="entry name" value="TPR-like"/>
    <property type="match status" value="1"/>
</dbReference>
<protein>
    <recommendedName>
        <fullName evidence="3">peptidylprolyl isomerase</fullName>
        <ecNumber evidence="3">5.2.1.8</ecNumber>
    </recommendedName>
</protein>
<feature type="transmembrane region" description="Helical" evidence="6">
    <location>
        <begin position="411"/>
        <end position="429"/>
    </location>
</feature>
<dbReference type="Pfam" id="PF07719">
    <property type="entry name" value="TPR_2"/>
    <property type="match status" value="1"/>
</dbReference>
<feature type="compositionally biased region" description="Basic and acidic residues" evidence="5">
    <location>
        <begin position="35"/>
        <end position="53"/>
    </location>
</feature>
<dbReference type="InterPro" id="IPR046357">
    <property type="entry name" value="PPIase_dom_sf"/>
</dbReference>
<comment type="caution">
    <text evidence="8">The sequence shown here is derived from an EMBL/GenBank/DDBJ whole genome shotgun (WGS) entry which is preliminary data.</text>
</comment>
<comment type="catalytic activity">
    <reaction evidence="3">
        <text>[protein]-peptidylproline (omega=180) = [protein]-peptidylproline (omega=0)</text>
        <dbReference type="Rhea" id="RHEA:16237"/>
        <dbReference type="Rhea" id="RHEA-COMP:10747"/>
        <dbReference type="Rhea" id="RHEA-COMP:10748"/>
        <dbReference type="ChEBI" id="CHEBI:83833"/>
        <dbReference type="ChEBI" id="CHEBI:83834"/>
        <dbReference type="EC" id="5.2.1.8"/>
    </reaction>
</comment>
<sequence length="437" mass="49053">MSPTAPPVTITTVTGLSSATPLLLLPPLPACSRGGRGDRRQGGRIAEGSHRDKMAIVEEQPSHDDGQESSAQRLGTDSGADTEIVMEGSAFAHSDLPQDSEGPPKVETEVEVLHEKVTKQIIKDGHGKKPTKFSTCFLHYRAWAEKSSHKFEDTWQEQRPLELILGKEKKEMTGLAIGVSNMKSGERALLHVGWELGYGEEGSFSFPNVPPMADLVYEVELIGFDEVKEGKARSDMTVEERIEAANRRKVEGNALFKDDKLEEAMQQYEMVTSFQPSWAVAYMGDDFMFQLFGKYRDMALAVKNPCHLNMAACSIKLKHYEEAIGQCSLVLAEDENNVKALFRRGKAKSELGQTDSAREDFQKARKLAPEDKAIVKELRLLSEHDKAVYQKQKEIYKGIFGPRPEPKSKKLSWLVFVWHWLVALVSSIFNRRRQKAE</sequence>
<dbReference type="Gene3D" id="3.10.50.40">
    <property type="match status" value="1"/>
</dbReference>